<keyword evidence="2" id="KW-0418">Kinase</keyword>
<dbReference type="Proteomes" id="UP000007967">
    <property type="component" value="Chromosome"/>
</dbReference>
<dbReference type="InterPro" id="IPR036388">
    <property type="entry name" value="WH-like_DNA-bd_sf"/>
</dbReference>
<gene>
    <name evidence="6" type="ordered locus">Kfla_5804</name>
</gene>
<dbReference type="SUPFAM" id="SSF55781">
    <property type="entry name" value="GAF domain-like"/>
    <property type="match status" value="1"/>
</dbReference>
<dbReference type="Pfam" id="PF13185">
    <property type="entry name" value="GAF_2"/>
    <property type="match status" value="1"/>
</dbReference>
<name>D2PQA6_KRIFD</name>
<evidence type="ECO:0000256" key="2">
    <source>
        <dbReference type="ARBA" id="ARBA00022777"/>
    </source>
</evidence>
<dbReference type="InterPro" id="IPR012074">
    <property type="entry name" value="GAF_ANTAR"/>
</dbReference>
<accession>D2PQA6</accession>
<keyword evidence="7" id="KW-1185">Reference proteome</keyword>
<evidence type="ECO:0000259" key="5">
    <source>
        <dbReference type="PROSITE" id="PS50921"/>
    </source>
</evidence>
<evidence type="ECO:0000313" key="7">
    <source>
        <dbReference type="Proteomes" id="UP000007967"/>
    </source>
</evidence>
<dbReference type="InterPro" id="IPR003018">
    <property type="entry name" value="GAF"/>
</dbReference>
<dbReference type="Gene3D" id="1.10.10.10">
    <property type="entry name" value="Winged helix-like DNA-binding domain superfamily/Winged helix DNA-binding domain"/>
    <property type="match status" value="1"/>
</dbReference>
<dbReference type="SUPFAM" id="SSF52172">
    <property type="entry name" value="CheY-like"/>
    <property type="match status" value="1"/>
</dbReference>
<dbReference type="InterPro" id="IPR029016">
    <property type="entry name" value="GAF-like_dom_sf"/>
</dbReference>
<dbReference type="RefSeq" id="WP_012923362.1">
    <property type="nucleotide sequence ID" value="NC_013729.1"/>
</dbReference>
<sequence length="230" mass="25378">MTDSHLIETAQRLAKALTPGDLDHTLRQITTAAVEVLPEVRWASITVLHSDGRLETVAPTDDMLLEVDAAQYKLREGPCYQAAVDSAHVTAPDLATDQRFPRYGGIALDHGIHAQAGIRLFDAARSQGALNLYSSAAGAFKDFESLSRLFAHQSATAIAYAQEIQNLNEAMHTRRTIGQAVGIVMERYKLTDQRAFAFLTRLSQDHNVKLRRVAQELVNALEQDGRDARD</sequence>
<dbReference type="AlphaFoldDB" id="D2PQA6"/>
<dbReference type="InterPro" id="IPR005561">
    <property type="entry name" value="ANTAR"/>
</dbReference>
<dbReference type="eggNOG" id="COG2203">
    <property type="taxonomic scope" value="Bacteria"/>
</dbReference>
<evidence type="ECO:0000256" key="4">
    <source>
        <dbReference type="ARBA" id="ARBA00023163"/>
    </source>
</evidence>
<feature type="domain" description="ANTAR" evidence="5">
    <location>
        <begin position="157"/>
        <end position="218"/>
    </location>
</feature>
<evidence type="ECO:0000256" key="1">
    <source>
        <dbReference type="ARBA" id="ARBA00022679"/>
    </source>
</evidence>
<dbReference type="HOGENOM" id="CLU_074354_2_0_11"/>
<keyword evidence="3" id="KW-0805">Transcription regulation</keyword>
<dbReference type="GO" id="GO:0016301">
    <property type="term" value="F:kinase activity"/>
    <property type="evidence" value="ECO:0007669"/>
    <property type="project" value="UniProtKB-KW"/>
</dbReference>
<dbReference type="Gene3D" id="3.30.450.40">
    <property type="match status" value="1"/>
</dbReference>
<dbReference type="OrthoDB" id="7466251at2"/>
<evidence type="ECO:0000313" key="6">
    <source>
        <dbReference type="EMBL" id="ADB34808.1"/>
    </source>
</evidence>
<dbReference type="PROSITE" id="PS50921">
    <property type="entry name" value="ANTAR"/>
    <property type="match status" value="1"/>
</dbReference>
<evidence type="ECO:0000256" key="3">
    <source>
        <dbReference type="ARBA" id="ARBA00023015"/>
    </source>
</evidence>
<protein>
    <recommendedName>
        <fullName evidence="5">ANTAR domain-containing protein</fullName>
    </recommendedName>
</protein>
<dbReference type="PIRSF" id="PIRSF036625">
    <property type="entry name" value="GAF_ANTAR"/>
    <property type="match status" value="1"/>
</dbReference>
<dbReference type="GO" id="GO:0003723">
    <property type="term" value="F:RNA binding"/>
    <property type="evidence" value="ECO:0007669"/>
    <property type="project" value="InterPro"/>
</dbReference>
<dbReference type="STRING" id="479435.Kfla_5804"/>
<keyword evidence="1" id="KW-0808">Transferase</keyword>
<reference evidence="7" key="1">
    <citation type="submission" date="2009-09" db="EMBL/GenBank/DDBJ databases">
        <title>The complete genome of Kribbella flavida DSM 17836.</title>
        <authorList>
            <consortium name="US DOE Joint Genome Institute (JGI-PGF)"/>
            <person name="Lucas S."/>
            <person name="Copeland A."/>
            <person name="Lapidus A."/>
            <person name="Glavina del Rio T."/>
            <person name="Dalin E."/>
            <person name="Tice H."/>
            <person name="Bruce D."/>
            <person name="Goodwin L."/>
            <person name="Pitluck S."/>
            <person name="Kyrpides N."/>
            <person name="Mavromatis K."/>
            <person name="Ivanova N."/>
            <person name="Saunders E."/>
            <person name="Brettin T."/>
            <person name="Detter J.C."/>
            <person name="Han C."/>
            <person name="Larimer F."/>
            <person name="Land M."/>
            <person name="Hauser L."/>
            <person name="Markowitz V."/>
            <person name="Cheng J.-F."/>
            <person name="Hugenholtz P."/>
            <person name="Woyke T."/>
            <person name="Wu D."/>
            <person name="Pukall R."/>
            <person name="Klenk H.-P."/>
            <person name="Eisen J.A."/>
        </authorList>
    </citation>
    <scope>NUCLEOTIDE SEQUENCE [LARGE SCALE GENOMIC DNA]</scope>
    <source>
        <strain evidence="7">DSM 17836 / JCM 10339 / NBRC 14399</strain>
    </source>
</reference>
<dbReference type="InterPro" id="IPR011006">
    <property type="entry name" value="CheY-like_superfamily"/>
</dbReference>
<dbReference type="SMART" id="SM01012">
    <property type="entry name" value="ANTAR"/>
    <property type="match status" value="1"/>
</dbReference>
<organism evidence="6 7">
    <name type="scientific">Kribbella flavida (strain DSM 17836 / JCM 10339 / NBRC 14399)</name>
    <dbReference type="NCBI Taxonomy" id="479435"/>
    <lineage>
        <taxon>Bacteria</taxon>
        <taxon>Bacillati</taxon>
        <taxon>Actinomycetota</taxon>
        <taxon>Actinomycetes</taxon>
        <taxon>Propionibacteriales</taxon>
        <taxon>Kribbellaceae</taxon>
        <taxon>Kribbella</taxon>
    </lineage>
</organism>
<dbReference type="EMBL" id="CP001736">
    <property type="protein sequence ID" value="ADB34808.1"/>
    <property type="molecule type" value="Genomic_DNA"/>
</dbReference>
<dbReference type="KEGG" id="kfl:Kfla_5804"/>
<reference evidence="6 7" key="2">
    <citation type="journal article" date="2010" name="Stand. Genomic Sci.">
        <title>Complete genome sequence of Kribbella flavida type strain (IFO 14399).</title>
        <authorList>
            <person name="Pukall R."/>
            <person name="Lapidus A."/>
            <person name="Glavina Del Rio T."/>
            <person name="Copeland A."/>
            <person name="Tice H."/>
            <person name="Cheng J.-F."/>
            <person name="Lucas S."/>
            <person name="Chen F."/>
            <person name="Nolan M."/>
            <person name="LaButti K."/>
            <person name="Pati A."/>
            <person name="Ivanova N."/>
            <person name="Mavrommatis K."/>
            <person name="Mikhailova N."/>
            <person name="Pitluck S."/>
            <person name="Bruce D."/>
            <person name="Goodwin L."/>
            <person name="Land M."/>
            <person name="Hauser L."/>
            <person name="Chang Y.-J."/>
            <person name="Jeffries C.D."/>
            <person name="Chen A."/>
            <person name="Palaniappan K."/>
            <person name="Chain P."/>
            <person name="Rohde M."/>
            <person name="Goeker M."/>
            <person name="Bristow J."/>
            <person name="Eisen J.A."/>
            <person name="Markowitz V."/>
            <person name="Hugenholtz P."/>
            <person name="Kyrpides N.C."/>
            <person name="Klenk H.-P."/>
            <person name="Brettin T."/>
        </authorList>
    </citation>
    <scope>NUCLEOTIDE SEQUENCE [LARGE SCALE GENOMIC DNA]</scope>
    <source>
        <strain evidence="7">DSM 17836 / JCM 10339 / NBRC 14399</strain>
    </source>
</reference>
<keyword evidence="4" id="KW-0804">Transcription</keyword>
<dbReference type="Pfam" id="PF03861">
    <property type="entry name" value="ANTAR"/>
    <property type="match status" value="1"/>
</dbReference>
<proteinExistence type="predicted"/>